<accession>A0ABV5ECJ9</accession>
<proteinExistence type="predicted"/>
<dbReference type="EMBL" id="JAYMRP010000013">
    <property type="protein sequence ID" value="MFB8774526.1"/>
    <property type="molecule type" value="Genomic_DNA"/>
</dbReference>
<sequence>MAAGGVVRTSAVVVLVLLAAGCGGGGDTGRDAAGTPSASPTPPEELCARLVAHWSHEVLDGDTYGDYQSMGLSNGQYEILREVVDAARAEKRRRGAAAADALIDRRARAGCVDWYRTGGPSNGPWQ</sequence>
<evidence type="ECO:0000313" key="1">
    <source>
        <dbReference type="EMBL" id="MFB8774526.1"/>
    </source>
</evidence>
<keyword evidence="2" id="KW-1185">Reference proteome</keyword>
<comment type="caution">
    <text evidence="1">The sequence shown here is derived from an EMBL/GenBank/DDBJ whole genome shotgun (WGS) entry which is preliminary data.</text>
</comment>
<reference evidence="1 2" key="1">
    <citation type="submission" date="2024-01" db="EMBL/GenBank/DDBJ databases">
        <title>Genome mining of biosynthetic gene clusters to explore secondary metabolites of Streptomyces sp.</title>
        <authorList>
            <person name="Baig A."/>
            <person name="Ajitkumar Shintre N."/>
            <person name="Kumar H."/>
            <person name="Anbarasu A."/>
            <person name="Ramaiah S."/>
        </authorList>
    </citation>
    <scope>NUCLEOTIDE SEQUENCE [LARGE SCALE GENOMIC DNA]</scope>
    <source>
        <strain evidence="1 2">A57</strain>
    </source>
</reference>
<name>A0ABV5ECJ9_9ACTN</name>
<organism evidence="1 2">
    <name type="scientific">Streptomyces broussonetiae</name>
    <dbReference type="NCBI Taxonomy" id="2686304"/>
    <lineage>
        <taxon>Bacteria</taxon>
        <taxon>Bacillati</taxon>
        <taxon>Actinomycetota</taxon>
        <taxon>Actinomycetes</taxon>
        <taxon>Kitasatosporales</taxon>
        <taxon>Streptomycetaceae</taxon>
        <taxon>Streptomyces</taxon>
    </lineage>
</organism>
<dbReference type="RefSeq" id="WP_376733233.1">
    <property type="nucleotide sequence ID" value="NZ_JAYMRP010000013.1"/>
</dbReference>
<gene>
    <name evidence="1" type="ORF">VSS16_17645</name>
</gene>
<evidence type="ECO:0000313" key="2">
    <source>
        <dbReference type="Proteomes" id="UP001585080"/>
    </source>
</evidence>
<protein>
    <submittedName>
        <fullName evidence="1">Uncharacterized protein</fullName>
    </submittedName>
</protein>
<dbReference type="Proteomes" id="UP001585080">
    <property type="component" value="Unassembled WGS sequence"/>
</dbReference>